<feature type="compositionally biased region" description="Polar residues" evidence="1">
    <location>
        <begin position="1"/>
        <end position="10"/>
    </location>
</feature>
<dbReference type="AlphaFoldDB" id="A0A5E5AS11"/>
<evidence type="ECO:0000313" key="3">
    <source>
        <dbReference type="Proteomes" id="UP000414136"/>
    </source>
</evidence>
<keyword evidence="3" id="KW-1185">Reference proteome</keyword>
<feature type="compositionally biased region" description="Low complexity" evidence="1">
    <location>
        <begin position="11"/>
        <end position="26"/>
    </location>
</feature>
<gene>
    <name evidence="2" type="ORF">PCA31118_05248</name>
</gene>
<organism evidence="2 3">
    <name type="scientific">Pandoraea captiosa</name>
    <dbReference type="NCBI Taxonomy" id="2508302"/>
    <lineage>
        <taxon>Bacteria</taxon>
        <taxon>Pseudomonadati</taxon>
        <taxon>Pseudomonadota</taxon>
        <taxon>Betaproteobacteria</taxon>
        <taxon>Burkholderiales</taxon>
        <taxon>Burkholderiaceae</taxon>
        <taxon>Pandoraea</taxon>
    </lineage>
</organism>
<dbReference type="OrthoDB" id="9975899at2"/>
<feature type="region of interest" description="Disordered" evidence="1">
    <location>
        <begin position="347"/>
        <end position="368"/>
    </location>
</feature>
<reference evidence="2 3" key="1">
    <citation type="submission" date="2019-08" db="EMBL/GenBank/DDBJ databases">
        <authorList>
            <person name="Peeters C."/>
        </authorList>
    </citation>
    <scope>NUCLEOTIDE SEQUENCE [LARGE SCALE GENOMIC DNA]</scope>
    <source>
        <strain evidence="2 3">LMG 31118</strain>
    </source>
</reference>
<dbReference type="EMBL" id="CABPSQ010000021">
    <property type="protein sequence ID" value="VVE76611.1"/>
    <property type="molecule type" value="Genomic_DNA"/>
</dbReference>
<evidence type="ECO:0000256" key="1">
    <source>
        <dbReference type="SAM" id="MobiDB-lite"/>
    </source>
</evidence>
<evidence type="ECO:0000313" key="2">
    <source>
        <dbReference type="EMBL" id="VVE76611.1"/>
    </source>
</evidence>
<dbReference type="RefSeq" id="WP_150627843.1">
    <property type="nucleotide sequence ID" value="NZ_CABPSQ010000021.1"/>
</dbReference>
<accession>A0A5E5AS11</accession>
<name>A0A5E5AS11_9BURK</name>
<sequence>MIESTTQHTIPTVTVSPVSQASQASSLTPSEGPGRMPEGFPGAFTRAGHAAADPLTDPSPYRGRPAGADRFAEFADLGDARAPYGPPPLTQFVDHAPSHPQSHPLAYPLAYPGGHLPGYPATPAGPRGPRESRGAQLALTVSGNTRLNVAFTAVGSHAKAIGPYAHGPLEAGMAGRRASTTAAACGDGAESPRRARSLIDKIAGEFISGLTGDRLTIKDGIMQGGRRSAPANASDEPFPLRDEVIQEWTNVARNGDAAWNAFTNQNVAKIIDALRPSIVATVMSEFVARLALLPEADRLPALRCILNDTARGGVDAVRAWRSQLPLSFPAHQHEALETLLHEYKIGPDVPTPPPTPTDDTVNASVSIG</sequence>
<protein>
    <submittedName>
        <fullName evidence="2">Uncharacterized protein</fullName>
    </submittedName>
</protein>
<proteinExistence type="predicted"/>
<dbReference type="Proteomes" id="UP000414136">
    <property type="component" value="Unassembled WGS sequence"/>
</dbReference>
<feature type="region of interest" description="Disordered" evidence="1">
    <location>
        <begin position="1"/>
        <end position="59"/>
    </location>
</feature>